<feature type="domain" description="NADH:flavin oxidoreductase/NADH oxidase N-terminal" evidence="1">
    <location>
        <begin position="39"/>
        <end position="392"/>
    </location>
</feature>
<proteinExistence type="predicted"/>
<sequence>MGSVSTNYENTAAPGVPFYTPAQIPPPGTPLDKASAPTLFQPLKIRSLELHNRFVVSPMCQYSADDGHLTDYHLVHLGQLALHGTGLIIVEATAVEPRGRISPQDAGLWKDSHIAPMRRVVDFIHSQGVKAGIQIAHAGRKASTLAPWIGGTATKTLADESVGGWPEDVVGPSPIPFYEDHALPKELTKEEIKGLVRKFAEAAERAVKAGFDMIEIHGAHGYLISSFLSPRSNKRTDEYGGSFDNRIRFVREVTEAVRAVIPETMPLSLRVSATELMEWTGEESWTVEDTIKLAKLVPSWGIDIFDVSSSGNSYEQRFPENPHFQLDIARTIRKALRADGIDMVVAAVGNITDAQTARDVVQEGPEAAGELALVARQFLREPEWVLRVAHELKVGVKWANQYSRAGPRTDFSKKF</sequence>
<protein>
    <submittedName>
        <fullName evidence="2">NADH-dependent flavin oxidoreductase-like protein</fullName>
    </submittedName>
</protein>
<dbReference type="InterPro" id="IPR044152">
    <property type="entry name" value="YqjM-like"/>
</dbReference>
<dbReference type="EMBL" id="KI911149">
    <property type="protein sequence ID" value="ETS01206.1"/>
    <property type="molecule type" value="Genomic_DNA"/>
</dbReference>
<name>A0A024S9L7_HYPJR</name>
<dbReference type="InterPro" id="IPR013785">
    <property type="entry name" value="Aldolase_TIM"/>
</dbReference>
<dbReference type="Pfam" id="PF00724">
    <property type="entry name" value="Oxidored_FMN"/>
    <property type="match status" value="1"/>
</dbReference>
<evidence type="ECO:0000313" key="3">
    <source>
        <dbReference type="Proteomes" id="UP000024376"/>
    </source>
</evidence>
<evidence type="ECO:0000313" key="2">
    <source>
        <dbReference type="EMBL" id="ETS01206.1"/>
    </source>
</evidence>
<dbReference type="GO" id="GO:0010181">
    <property type="term" value="F:FMN binding"/>
    <property type="evidence" value="ECO:0007669"/>
    <property type="project" value="InterPro"/>
</dbReference>
<dbReference type="PANTHER" id="PTHR43303:SF2">
    <property type="entry name" value="INDOLEAMINE 2,3-DIOXYGENASE PYRROLE 2,3-DIOXYGENASE (AFU_ORTHOLOGUE AFUA_5G01450"/>
    <property type="match status" value="1"/>
</dbReference>
<dbReference type="PANTHER" id="PTHR43303">
    <property type="entry name" value="NADPH DEHYDROGENASE C23G7.10C-RELATED"/>
    <property type="match status" value="1"/>
</dbReference>
<evidence type="ECO:0000259" key="1">
    <source>
        <dbReference type="Pfam" id="PF00724"/>
    </source>
</evidence>
<dbReference type="HOGENOM" id="CLU_012153_2_0_1"/>
<dbReference type="KEGG" id="trr:M419DRAFT_25303"/>
<dbReference type="Proteomes" id="UP000024376">
    <property type="component" value="Unassembled WGS sequence"/>
</dbReference>
<gene>
    <name evidence="2" type="ORF">M419DRAFT_25303</name>
</gene>
<dbReference type="GO" id="GO:0050661">
    <property type="term" value="F:NADP binding"/>
    <property type="evidence" value="ECO:0007669"/>
    <property type="project" value="InterPro"/>
</dbReference>
<dbReference type="SUPFAM" id="SSF51395">
    <property type="entry name" value="FMN-linked oxidoreductases"/>
    <property type="match status" value="1"/>
</dbReference>
<dbReference type="AlphaFoldDB" id="A0A024S9L7"/>
<dbReference type="CDD" id="cd02932">
    <property type="entry name" value="OYE_YqiM_FMN"/>
    <property type="match status" value="1"/>
</dbReference>
<reference evidence="3" key="1">
    <citation type="journal article" date="2013" name="Ind. Biotechnol.">
        <title>Comparative genomics analysis of Trichoderma reesei strains.</title>
        <authorList>
            <person name="Koike H."/>
            <person name="Aerts A."/>
            <person name="LaButti K."/>
            <person name="Grigoriev I.V."/>
            <person name="Baker S.E."/>
        </authorList>
    </citation>
    <scope>NUCLEOTIDE SEQUENCE [LARGE SCALE GENOMIC DNA]</scope>
    <source>
        <strain evidence="3">ATCC 56765 / BCRC 32924 / NRRL 11460 / Rut C-30</strain>
    </source>
</reference>
<dbReference type="GO" id="GO:0003959">
    <property type="term" value="F:NADPH dehydrogenase activity"/>
    <property type="evidence" value="ECO:0007669"/>
    <property type="project" value="InterPro"/>
</dbReference>
<dbReference type="OrthoDB" id="72788at2759"/>
<accession>A0A024S9L7</accession>
<organism evidence="2 3">
    <name type="scientific">Hypocrea jecorina (strain ATCC 56765 / BCRC 32924 / NRRL 11460 / Rut C-30)</name>
    <name type="common">Trichoderma reesei</name>
    <dbReference type="NCBI Taxonomy" id="1344414"/>
    <lineage>
        <taxon>Eukaryota</taxon>
        <taxon>Fungi</taxon>
        <taxon>Dikarya</taxon>
        <taxon>Ascomycota</taxon>
        <taxon>Pezizomycotina</taxon>
        <taxon>Sordariomycetes</taxon>
        <taxon>Hypocreomycetidae</taxon>
        <taxon>Hypocreales</taxon>
        <taxon>Hypocreaceae</taxon>
        <taxon>Trichoderma</taxon>
    </lineage>
</organism>
<dbReference type="Gene3D" id="3.20.20.70">
    <property type="entry name" value="Aldolase class I"/>
    <property type="match status" value="1"/>
</dbReference>
<dbReference type="InterPro" id="IPR001155">
    <property type="entry name" value="OxRdtase_FMN_N"/>
</dbReference>